<sequence>MSNLKIKEQDWQIAKIKLSRKYNQLTEEDLSYKEGEEDLLIERLAKRLKRTKDYVVFTIGKQVEDLSSNRV</sequence>
<dbReference type="Proteomes" id="UP000295292">
    <property type="component" value="Unassembled WGS sequence"/>
</dbReference>
<dbReference type="Gene3D" id="1.10.1470.10">
    <property type="entry name" value="YjbJ"/>
    <property type="match status" value="1"/>
</dbReference>
<dbReference type="RefSeq" id="WP_133582577.1">
    <property type="nucleotide sequence ID" value="NZ_SNYV01000002.1"/>
</dbReference>
<evidence type="ECO:0000313" key="2">
    <source>
        <dbReference type="Proteomes" id="UP000295292"/>
    </source>
</evidence>
<dbReference type="InterPro" id="IPR036629">
    <property type="entry name" value="YjbJ_sf"/>
</dbReference>
<organism evidence="1 2">
    <name type="scientific">Sphingobacterium yanglingense</name>
    <dbReference type="NCBI Taxonomy" id="1437280"/>
    <lineage>
        <taxon>Bacteria</taxon>
        <taxon>Pseudomonadati</taxon>
        <taxon>Bacteroidota</taxon>
        <taxon>Sphingobacteriia</taxon>
        <taxon>Sphingobacteriales</taxon>
        <taxon>Sphingobacteriaceae</taxon>
        <taxon>Sphingobacterium</taxon>
    </lineage>
</organism>
<comment type="caution">
    <text evidence="1">The sequence shown here is derived from an EMBL/GenBank/DDBJ whole genome shotgun (WGS) entry which is preliminary data.</text>
</comment>
<name>A0A4R6WNQ5_9SPHI</name>
<dbReference type="OrthoDB" id="770226at2"/>
<keyword evidence="2" id="KW-1185">Reference proteome</keyword>
<protein>
    <submittedName>
        <fullName evidence="1">Uncharacterized protein</fullName>
    </submittedName>
</protein>
<dbReference type="AlphaFoldDB" id="A0A4R6WNQ5"/>
<evidence type="ECO:0000313" key="1">
    <source>
        <dbReference type="EMBL" id="TDQ82573.1"/>
    </source>
</evidence>
<dbReference type="EMBL" id="SNYV01000002">
    <property type="protein sequence ID" value="TDQ82573.1"/>
    <property type="molecule type" value="Genomic_DNA"/>
</dbReference>
<accession>A0A4R6WNQ5</accession>
<reference evidence="1 2" key="1">
    <citation type="submission" date="2019-03" db="EMBL/GenBank/DDBJ databases">
        <title>Genomic Encyclopedia of Archaeal and Bacterial Type Strains, Phase II (KMG-II): from individual species to whole genera.</title>
        <authorList>
            <person name="Goeker M."/>
        </authorList>
    </citation>
    <scope>NUCLEOTIDE SEQUENCE [LARGE SCALE GENOMIC DNA]</scope>
    <source>
        <strain evidence="1 2">DSM 28353</strain>
    </source>
</reference>
<proteinExistence type="predicted"/>
<gene>
    <name evidence="1" type="ORF">CLV99_0148</name>
</gene>